<proteinExistence type="predicted"/>
<name>A0ACC0ZUL0_9ROSI</name>
<organism evidence="1 2">
    <name type="scientific">Pistacia atlantica</name>
    <dbReference type="NCBI Taxonomy" id="434234"/>
    <lineage>
        <taxon>Eukaryota</taxon>
        <taxon>Viridiplantae</taxon>
        <taxon>Streptophyta</taxon>
        <taxon>Embryophyta</taxon>
        <taxon>Tracheophyta</taxon>
        <taxon>Spermatophyta</taxon>
        <taxon>Magnoliopsida</taxon>
        <taxon>eudicotyledons</taxon>
        <taxon>Gunneridae</taxon>
        <taxon>Pentapetalae</taxon>
        <taxon>rosids</taxon>
        <taxon>malvids</taxon>
        <taxon>Sapindales</taxon>
        <taxon>Anacardiaceae</taxon>
        <taxon>Pistacia</taxon>
    </lineage>
</organism>
<dbReference type="Proteomes" id="UP001164250">
    <property type="component" value="Chromosome 15"/>
</dbReference>
<keyword evidence="2" id="KW-1185">Reference proteome</keyword>
<accession>A0ACC0ZUL0</accession>
<comment type="caution">
    <text evidence="1">The sequence shown here is derived from an EMBL/GenBank/DDBJ whole genome shotgun (WGS) entry which is preliminary data.</text>
</comment>
<evidence type="ECO:0000313" key="2">
    <source>
        <dbReference type="Proteomes" id="UP001164250"/>
    </source>
</evidence>
<dbReference type="EMBL" id="CM047910">
    <property type="protein sequence ID" value="KAJ0075333.1"/>
    <property type="molecule type" value="Genomic_DNA"/>
</dbReference>
<protein>
    <submittedName>
        <fullName evidence="1">Uncharacterized protein</fullName>
    </submittedName>
</protein>
<reference evidence="2" key="1">
    <citation type="journal article" date="2023" name="G3 (Bethesda)">
        <title>Genome assembly and association tests identify interacting loci associated with vigor, precocity, and sex in interspecific pistachio rootstocks.</title>
        <authorList>
            <person name="Palmer W."/>
            <person name="Jacygrad E."/>
            <person name="Sagayaradj S."/>
            <person name="Cavanaugh K."/>
            <person name="Han R."/>
            <person name="Bertier L."/>
            <person name="Beede B."/>
            <person name="Kafkas S."/>
            <person name="Golino D."/>
            <person name="Preece J."/>
            <person name="Michelmore R."/>
        </authorList>
    </citation>
    <scope>NUCLEOTIDE SEQUENCE [LARGE SCALE GENOMIC DNA]</scope>
</reference>
<gene>
    <name evidence="1" type="ORF">Patl1_34647</name>
</gene>
<evidence type="ECO:0000313" key="1">
    <source>
        <dbReference type="EMBL" id="KAJ0075333.1"/>
    </source>
</evidence>
<sequence>MSLKELDISINSFHGHIPTEFGAYLPMLQTLNISRNALNGSIPSSFGDMKSLVFLDLSNNLLTRGIPEYLATDCTLLQFLVLSNNSLQGQIFPTNFNLKKLLPRWLGNKSCLIDIIMSKSHLEGPIPLGFCQLESLEVLDFSVNNIIGSLPSCFPPSSIKQVHLSKNKLQGQTLDIGYNHFEGNIPDWIDMLSNLTCLILSNNDFQGEMSIRLRKLSQLRLIDLSHNKLFGHIPPCLNITIVTTTFDFVFDSHLVRIIPLREEESVEFTTKTISYSYRGRLLAYMYGIDPSNNKLVGVIPYQIGNLVGIHSLNLSHNNLTRPIPLTFSNLKQIESLNLSYNNLNRKIHSQLVELNNLAVFSVAHNNLLGKLPDRIAQFGTFEESSYEGNPFFCEQPLPKNCNAIESRPKDSSITREDNDFIDMNIFYISFVASSIIMLLKIVAVLLINPYWHRRWFYIVEL</sequence>